<gene>
    <name evidence="2" type="ORF">ACFOJE_16690</name>
</gene>
<organism evidence="2 3">
    <name type="scientific">Azotobacter bryophylli</name>
    <dbReference type="NCBI Taxonomy" id="1986537"/>
    <lineage>
        <taxon>Bacteria</taxon>
        <taxon>Pseudomonadati</taxon>
        <taxon>Pseudomonadota</taxon>
        <taxon>Gammaproteobacteria</taxon>
        <taxon>Pseudomonadales</taxon>
        <taxon>Pseudomonadaceae</taxon>
        <taxon>Azotobacter</taxon>
    </lineage>
</organism>
<dbReference type="EMBL" id="JBHRSJ010000034">
    <property type="protein sequence ID" value="MFC2973841.1"/>
    <property type="molecule type" value="Genomic_DNA"/>
</dbReference>
<accession>A0ABV7AYR5</accession>
<keyword evidence="1" id="KW-0732">Signal</keyword>
<reference evidence="3" key="1">
    <citation type="journal article" date="2019" name="Int. J. Syst. Evol. Microbiol.">
        <title>The Global Catalogue of Microorganisms (GCM) 10K type strain sequencing project: providing services to taxonomists for standard genome sequencing and annotation.</title>
        <authorList>
            <consortium name="The Broad Institute Genomics Platform"/>
            <consortium name="The Broad Institute Genome Sequencing Center for Infectious Disease"/>
            <person name="Wu L."/>
            <person name="Ma J."/>
        </authorList>
    </citation>
    <scope>NUCLEOTIDE SEQUENCE [LARGE SCALE GENOMIC DNA]</scope>
    <source>
        <strain evidence="3">KCTC 62195</strain>
    </source>
</reference>
<evidence type="ECO:0000256" key="1">
    <source>
        <dbReference type="SAM" id="SignalP"/>
    </source>
</evidence>
<keyword evidence="3" id="KW-1185">Reference proteome</keyword>
<dbReference type="NCBIfam" id="TIGR03759">
    <property type="entry name" value="conj_TIGR03759"/>
    <property type="match status" value="1"/>
</dbReference>
<name>A0ABV7AYR5_9GAMM</name>
<feature type="signal peptide" evidence="1">
    <location>
        <begin position="1"/>
        <end position="21"/>
    </location>
</feature>
<feature type="chain" id="PRO_5046870251" evidence="1">
    <location>
        <begin position="22"/>
        <end position="242"/>
    </location>
</feature>
<proteinExistence type="predicted"/>
<sequence>MRVPFLTPLAGACLALLPAIAAADTATARAQERESQLVQSDARLSGEAAARAWHLTDQEWQRYQTLMQGPRGIYSPGLDPLTALGTEARSDDERRHYAELQVRAEARRVSQELAYQQAYDEAWKRLYPGMAVVQLGGAAASPVTAPRGSGRLAVFVKDDCPRCIERVKALQAQKTPFDLYMVGSQGADEQIRRWAVLAGVEPARVRTREITLNHDGGRWASLGLGGELPAVVREVDGQWQRQ</sequence>
<dbReference type="InterPro" id="IPR022293">
    <property type="entry name" value="Integrating-conj_element"/>
</dbReference>
<protein>
    <submittedName>
        <fullName evidence="2">TIGR03759 family integrating conjugative element protein</fullName>
    </submittedName>
</protein>
<evidence type="ECO:0000313" key="2">
    <source>
        <dbReference type="EMBL" id="MFC2973841.1"/>
    </source>
</evidence>
<dbReference type="Proteomes" id="UP001595457">
    <property type="component" value="Unassembled WGS sequence"/>
</dbReference>
<comment type="caution">
    <text evidence="2">The sequence shown here is derived from an EMBL/GenBank/DDBJ whole genome shotgun (WGS) entry which is preliminary data.</text>
</comment>
<evidence type="ECO:0000313" key="3">
    <source>
        <dbReference type="Proteomes" id="UP001595457"/>
    </source>
</evidence>
<dbReference type="RefSeq" id="WP_377815748.1">
    <property type="nucleotide sequence ID" value="NZ_JBHRSJ010000034.1"/>
</dbReference>